<evidence type="ECO:0000313" key="10">
    <source>
        <dbReference type="Proteomes" id="UP000308230"/>
    </source>
</evidence>
<feature type="compositionally biased region" description="Basic and acidic residues" evidence="6">
    <location>
        <begin position="249"/>
        <end position="281"/>
    </location>
</feature>
<keyword evidence="10" id="KW-1185">Reference proteome</keyword>
<dbReference type="AlphaFoldDB" id="A0A5R9F8D8"/>
<evidence type="ECO:0000256" key="4">
    <source>
        <dbReference type="ARBA" id="ARBA00022989"/>
    </source>
</evidence>
<evidence type="ECO:0000256" key="7">
    <source>
        <dbReference type="SAM" id="Phobius"/>
    </source>
</evidence>
<feature type="domain" description="RsgI N-terminal anti-sigma" evidence="8">
    <location>
        <begin position="2"/>
        <end position="51"/>
    </location>
</feature>
<dbReference type="PROSITE" id="PS51849">
    <property type="entry name" value="RSGI_N"/>
    <property type="match status" value="1"/>
</dbReference>
<organism evidence="9 10">
    <name type="scientific">Exobacillus caeni</name>
    <dbReference type="NCBI Taxonomy" id="2574798"/>
    <lineage>
        <taxon>Bacteria</taxon>
        <taxon>Bacillati</taxon>
        <taxon>Bacillota</taxon>
        <taxon>Bacilli</taxon>
        <taxon>Bacillales</taxon>
        <taxon>Guptibacillaceae</taxon>
        <taxon>Exobacillus</taxon>
    </lineage>
</organism>
<accession>A0A5R9F8D8</accession>
<dbReference type="GO" id="GO:0005886">
    <property type="term" value="C:plasma membrane"/>
    <property type="evidence" value="ECO:0007669"/>
    <property type="project" value="UniProtKB-SubCell"/>
</dbReference>
<protein>
    <submittedName>
        <fullName evidence="9">Anti-sigma factor domain-containing protein</fullName>
    </submittedName>
</protein>
<evidence type="ECO:0000313" key="9">
    <source>
        <dbReference type="EMBL" id="TLS38789.1"/>
    </source>
</evidence>
<dbReference type="EMBL" id="SWLG01000001">
    <property type="protein sequence ID" value="TLS38789.1"/>
    <property type="molecule type" value="Genomic_DNA"/>
</dbReference>
<evidence type="ECO:0000259" key="8">
    <source>
        <dbReference type="PROSITE" id="PS51849"/>
    </source>
</evidence>
<dbReference type="RefSeq" id="WP_138121989.1">
    <property type="nucleotide sequence ID" value="NZ_SWLG01000001.1"/>
</dbReference>
<keyword evidence="2" id="KW-1003">Cell membrane</keyword>
<dbReference type="Pfam" id="PF23750">
    <property type="entry name" value="RsgI_M"/>
    <property type="match status" value="1"/>
</dbReference>
<evidence type="ECO:0000256" key="3">
    <source>
        <dbReference type="ARBA" id="ARBA00022692"/>
    </source>
</evidence>
<dbReference type="Pfam" id="PF12791">
    <property type="entry name" value="RsgI_N"/>
    <property type="match status" value="1"/>
</dbReference>
<proteinExistence type="predicted"/>
<dbReference type="OrthoDB" id="9800626at2"/>
<dbReference type="Proteomes" id="UP000308230">
    <property type="component" value="Unassembled WGS sequence"/>
</dbReference>
<feature type="compositionally biased region" description="Basic and acidic residues" evidence="6">
    <location>
        <begin position="352"/>
        <end position="378"/>
    </location>
</feature>
<dbReference type="InterPro" id="IPR055431">
    <property type="entry name" value="RsgI_M"/>
</dbReference>
<evidence type="ECO:0000256" key="5">
    <source>
        <dbReference type="ARBA" id="ARBA00023136"/>
    </source>
</evidence>
<feature type="compositionally biased region" description="Basic and acidic residues" evidence="6">
    <location>
        <begin position="312"/>
        <end position="342"/>
    </location>
</feature>
<comment type="caution">
    <text evidence="9">The sequence shown here is derived from an EMBL/GenBank/DDBJ whole genome shotgun (WGS) entry which is preliminary data.</text>
</comment>
<name>A0A5R9F8D8_9BACL</name>
<dbReference type="InterPro" id="IPR024449">
    <property type="entry name" value="Anti-sigma_RsgI_N"/>
</dbReference>
<keyword evidence="3 7" id="KW-0812">Transmembrane</keyword>
<evidence type="ECO:0000256" key="2">
    <source>
        <dbReference type="ARBA" id="ARBA00022475"/>
    </source>
</evidence>
<evidence type="ECO:0000256" key="1">
    <source>
        <dbReference type="ARBA" id="ARBA00004162"/>
    </source>
</evidence>
<feature type="region of interest" description="Disordered" evidence="6">
    <location>
        <begin position="241"/>
        <end position="378"/>
    </location>
</feature>
<keyword evidence="4 7" id="KW-1133">Transmembrane helix</keyword>
<gene>
    <name evidence="9" type="ORF">FCL54_00275</name>
</gene>
<evidence type="ECO:0000256" key="6">
    <source>
        <dbReference type="SAM" id="MobiDB-lite"/>
    </source>
</evidence>
<keyword evidence="5 7" id="KW-0472">Membrane</keyword>
<sequence length="378" mass="42347">MKRGVVMEVNRRKAIILTPEGSFREIKMKRKEQLAVGDELEHSYIAESPKPRRRSFMPTVAGLAAALLFFVVVSGLLPFSSNEAVAAYVNFDINPSIEVGVNSELEVVQLHTWNTDAERLKLDLEAVKEMPLSNFTKVFIQRLDENGYLSDGRNLLIVTTAEDVDKYKDIQDELQKSVASKEAVEQLKTRGVATTIVDSDAKIREKAIKKGISPGKYTVYLDAVDKGYAFTEDAPKEMSYGEMKSSMVDQDKQKAVAEEETEKEKKADVPEKENTLVEEQVKPAAASEELEDNLKHLNNHTNNGKAAPFIENKSKENKPAANEKKDPPGQLKQKENNKDKKKDKLKHKEHGKQKGKDKGNKGQNKEKHQGNGKGNKKD</sequence>
<reference evidence="9 10" key="1">
    <citation type="submission" date="2019-04" db="EMBL/GenBank/DDBJ databases">
        <title>Bacillus caeni sp. nov., a bacterium isolated from mangrove sediment.</title>
        <authorList>
            <person name="Huang H."/>
            <person name="Mo K."/>
            <person name="Hu Y."/>
        </authorList>
    </citation>
    <scope>NUCLEOTIDE SEQUENCE [LARGE SCALE GENOMIC DNA]</scope>
    <source>
        <strain evidence="9 10">HB172195</strain>
    </source>
</reference>
<feature type="transmembrane region" description="Helical" evidence="7">
    <location>
        <begin position="60"/>
        <end position="79"/>
    </location>
</feature>
<comment type="subcellular location">
    <subcellularLocation>
        <location evidence="1">Cell membrane</location>
        <topology evidence="1">Single-pass membrane protein</topology>
    </subcellularLocation>
</comment>